<evidence type="ECO:0000313" key="1">
    <source>
        <dbReference type="EMBL" id="SFV03897.1"/>
    </source>
</evidence>
<dbReference type="EMBL" id="FPBV01000023">
    <property type="protein sequence ID" value="SFV03897.1"/>
    <property type="molecule type" value="Genomic_DNA"/>
</dbReference>
<keyword evidence="2" id="KW-1185">Reference proteome</keyword>
<dbReference type="Proteomes" id="UP000183508">
    <property type="component" value="Unassembled WGS sequence"/>
</dbReference>
<proteinExistence type="predicted"/>
<name>A0A1I7L2I6_9BACL</name>
<dbReference type="AlphaFoldDB" id="A0A1I7L2I6"/>
<dbReference type="OrthoDB" id="9805070at2"/>
<organism evidence="1 2">
    <name type="scientific">Alicyclobacillus macrosporangiidus</name>
    <dbReference type="NCBI Taxonomy" id="392015"/>
    <lineage>
        <taxon>Bacteria</taxon>
        <taxon>Bacillati</taxon>
        <taxon>Bacillota</taxon>
        <taxon>Bacilli</taxon>
        <taxon>Bacillales</taxon>
        <taxon>Alicyclobacillaceae</taxon>
        <taxon>Alicyclobacillus</taxon>
    </lineage>
</organism>
<protein>
    <submittedName>
        <fullName evidence="1">Mannosyl-glycoprotein endo-beta-N-acetylglucosaminidase</fullName>
    </submittedName>
</protein>
<reference evidence="2" key="1">
    <citation type="submission" date="2016-10" db="EMBL/GenBank/DDBJ databases">
        <authorList>
            <person name="Varghese N."/>
        </authorList>
    </citation>
    <scope>NUCLEOTIDE SEQUENCE [LARGE SCALE GENOMIC DNA]</scope>
    <source>
        <strain evidence="2">DSM 17980</strain>
    </source>
</reference>
<accession>A0A1I7L2I6</accession>
<dbReference type="RefSeq" id="WP_074955621.1">
    <property type="nucleotide sequence ID" value="NZ_FPBV01000023.1"/>
</dbReference>
<sequence length="295" mass="33395">MTRHLLPAAILAVGLPIILFAGAFTALMPSGSPDVIQRFQDITAKVSTQINWMDVYMFEYFVRQNDFENITDTDIENAARRFIKQKRVRVTGSDGKAEYDTETIILSLLDVMTQAGYTHDDYEMAISLEEILRGADMPAGPIGDISVPELRYTPIPPEKLYDYVHQRGSIFTLQDIQTIEAAAQAYDINPALLIAITGQEESFVPANWPNAQQIRNNPFNVYHSWQEYNTTLADSAMIAANTIYHKLLNPPPQNEDAIQWLNDPLNPWGIYAEDPHWAYGVEDIFHSIEAYINSH</sequence>
<dbReference type="STRING" id="392015.SAMN05421543_12356"/>
<evidence type="ECO:0000313" key="2">
    <source>
        <dbReference type="Proteomes" id="UP000183508"/>
    </source>
</evidence>
<gene>
    <name evidence="1" type="ORF">SAMN05421543_12356</name>
</gene>